<feature type="compositionally biased region" description="Low complexity" evidence="2">
    <location>
        <begin position="29"/>
        <end position="44"/>
    </location>
</feature>
<dbReference type="SMART" id="SM00298">
    <property type="entry name" value="CHROMO"/>
    <property type="match status" value="1"/>
</dbReference>
<dbReference type="Proteomes" id="UP000309340">
    <property type="component" value="Unassembled WGS sequence"/>
</dbReference>
<comment type="subunit">
    <text evidence="1">Component of the NuA4 histone acetyltransferase complex.</text>
</comment>
<feature type="region of interest" description="Disordered" evidence="2">
    <location>
        <begin position="353"/>
        <end position="449"/>
    </location>
</feature>
<proteinExistence type="predicted"/>
<feature type="compositionally biased region" description="Low complexity" evidence="2">
    <location>
        <begin position="353"/>
        <end position="364"/>
    </location>
</feature>
<feature type="non-terminal residue" evidence="4">
    <location>
        <position position="1"/>
    </location>
</feature>
<reference evidence="4 5" key="1">
    <citation type="submission" date="2017-03" db="EMBL/GenBank/DDBJ databases">
        <title>Genomes of endolithic fungi from Antarctica.</title>
        <authorList>
            <person name="Coleine C."/>
            <person name="Masonjones S."/>
            <person name="Stajich J.E."/>
        </authorList>
    </citation>
    <scope>NUCLEOTIDE SEQUENCE [LARGE SCALE GENOMIC DNA]</scope>
    <source>
        <strain evidence="4 5">CCFEE 5184</strain>
    </source>
</reference>
<dbReference type="STRING" id="329884.A0A4U0XIM8"/>
<dbReference type="OrthoDB" id="5043642at2759"/>
<evidence type="ECO:0000313" key="5">
    <source>
        <dbReference type="Proteomes" id="UP000309340"/>
    </source>
</evidence>
<name>A0A4U0XIM8_9PEZI</name>
<feature type="compositionally biased region" description="Basic and acidic residues" evidence="2">
    <location>
        <begin position="234"/>
        <end position="244"/>
    </location>
</feature>
<evidence type="ECO:0000259" key="3">
    <source>
        <dbReference type="PROSITE" id="PS50013"/>
    </source>
</evidence>
<keyword evidence="5" id="KW-1185">Reference proteome</keyword>
<dbReference type="Pfam" id="PF11927">
    <property type="entry name" value="HODM_asu-like"/>
    <property type="match status" value="1"/>
</dbReference>
<dbReference type="InterPro" id="IPR000953">
    <property type="entry name" value="Chromo/chromo_shadow_dom"/>
</dbReference>
<accession>A0A4U0XIM8</accession>
<feature type="region of interest" description="Disordered" evidence="2">
    <location>
        <begin position="29"/>
        <end position="65"/>
    </location>
</feature>
<dbReference type="SUPFAM" id="SSF54160">
    <property type="entry name" value="Chromo domain-like"/>
    <property type="match status" value="1"/>
</dbReference>
<feature type="compositionally biased region" description="Polar residues" evidence="2">
    <location>
        <begin position="399"/>
        <end position="413"/>
    </location>
</feature>
<evidence type="ECO:0000313" key="4">
    <source>
        <dbReference type="EMBL" id="TKA75338.1"/>
    </source>
</evidence>
<dbReference type="EMBL" id="NAJQ01000196">
    <property type="protein sequence ID" value="TKA75338.1"/>
    <property type="molecule type" value="Genomic_DNA"/>
</dbReference>
<evidence type="ECO:0000256" key="2">
    <source>
        <dbReference type="SAM" id="MobiDB-lite"/>
    </source>
</evidence>
<dbReference type="PROSITE" id="PS50013">
    <property type="entry name" value="CHROMO_2"/>
    <property type="match status" value="1"/>
</dbReference>
<dbReference type="GO" id="GO:0006338">
    <property type="term" value="P:chromatin remodeling"/>
    <property type="evidence" value="ECO:0007669"/>
    <property type="project" value="UniProtKB-ARBA"/>
</dbReference>
<sequence>GLAQLADSTNGTWASKMPTLATVYVPLRSPSTATSSSGNSRVSVKPQPVLRTYGKEPLPVKPSADSSVNARIVGRVLGDRGGFYSLKIGNEELNNVGVEEILDYVSADHLEDYENQQFAEETEVKRVAKLNEERLAIEKQERRAERARLKGVAGYHDGTGEPGGDEYVAGVIEGKHGRARPNYKHLFKKLKERRKRKRNPITRELMPLSNEEQDVEANQSSRDDSPAPAAPSREPIRAQTDEQKRRRRKRDLITGELIPLAPLPEATIGEEKKRRRRKRHPVTGELMPYGWPYEPNGPSVRPPSNTRRTVTGNMSPAMNRLSITSEQPAKRLKMEGQSSSGGSPSAHVIIASSARVASSDSTSSSEEEPALKSWAAPPQSTPRLPPSASKGKLSLPAMLQSTVTSFAPESSSEPDLAKSLIRSPGADNTTSMMQPAALESPDEESDEPGDGEWAIEAILAHHMSDPRTHPRELGNKAVMLYQVKWEGFDEPSWEPVESFPDRSVVEEYERRVTAPAAVGTVKWKGYEGHTWEPIDSFEERSVGLPPNKPCPAPDYSEAFPPSRRYVLAELPADALKAPGESAKKLSAKVPDYGKRVPSCEAVDIDALADHTTPTGFTVAEVKRLGDFPDYAALSGVPLPNPYHAFDISKALPRPFRPFRWAYHQTMSLTKLEPDWWLELEHTYADRIKQREQLFEQFGPMMQQSLPGAELATKELMEMSLQFLCARYPQYFRLDLDKMEFHNGILQSETDLRTMEPLQVLLHNIPEDFAIMLRDPITGLYSFRAGIICSSLGWNLGSKIGQKLHEIHASIPDYKEKMQFSMDRYFSKKPTDKAIQRGSWGLEIDEPLFMPPNDPHEKLREWQDPTHTIDRCHLRVDWQTLRRLPLSGAVVFNFKAVFTPISEFRDELYIPSLILKVLKEGKKSLMEYKNTWHTEHVVIPALEEYQREQIADGLVEEDWEPHTLEESPFYPGWEEKWHRRQGF</sequence>
<gene>
    <name evidence="4" type="ORF">B0A55_05555</name>
</gene>
<comment type="caution">
    <text evidence="4">The sequence shown here is derived from an EMBL/GenBank/DDBJ whole genome shotgun (WGS) entry which is preliminary data.</text>
</comment>
<feature type="compositionally biased region" description="Acidic residues" evidence="2">
    <location>
        <begin position="440"/>
        <end position="449"/>
    </location>
</feature>
<feature type="compositionally biased region" description="Basic residues" evidence="2">
    <location>
        <begin position="180"/>
        <end position="200"/>
    </location>
</feature>
<feature type="domain" description="Chromo" evidence="3">
    <location>
        <begin position="453"/>
        <end position="511"/>
    </location>
</feature>
<dbReference type="AlphaFoldDB" id="A0A4U0XIM8"/>
<feature type="region of interest" description="Disordered" evidence="2">
    <location>
        <begin position="180"/>
        <end position="322"/>
    </location>
</feature>
<evidence type="ECO:0000256" key="1">
    <source>
        <dbReference type="ARBA" id="ARBA00011353"/>
    </source>
</evidence>
<dbReference type="InterPro" id="IPR021848">
    <property type="entry name" value="HODM_asu-like"/>
</dbReference>
<dbReference type="Gene3D" id="2.40.50.40">
    <property type="match status" value="1"/>
</dbReference>
<dbReference type="InterPro" id="IPR016197">
    <property type="entry name" value="Chromo-like_dom_sf"/>
</dbReference>
<feature type="compositionally biased region" description="Polar residues" evidence="2">
    <location>
        <begin position="302"/>
        <end position="322"/>
    </location>
</feature>
<organism evidence="4 5">
    <name type="scientific">Friedmanniomyces simplex</name>
    <dbReference type="NCBI Taxonomy" id="329884"/>
    <lineage>
        <taxon>Eukaryota</taxon>
        <taxon>Fungi</taxon>
        <taxon>Dikarya</taxon>
        <taxon>Ascomycota</taxon>
        <taxon>Pezizomycotina</taxon>
        <taxon>Dothideomycetes</taxon>
        <taxon>Dothideomycetidae</taxon>
        <taxon>Mycosphaerellales</taxon>
        <taxon>Teratosphaeriaceae</taxon>
        <taxon>Friedmanniomyces</taxon>
    </lineage>
</organism>
<protein>
    <recommendedName>
        <fullName evidence="3">Chromo domain-containing protein</fullName>
    </recommendedName>
</protein>